<protein>
    <recommendedName>
        <fullName evidence="3">MerR family transcriptional regulator</fullName>
    </recommendedName>
</protein>
<keyword evidence="2" id="KW-1185">Reference proteome</keyword>
<dbReference type="KEGG" id="ssua:FPZ54_13940"/>
<gene>
    <name evidence="1" type="ORF">FPZ54_13940</name>
</gene>
<sequence>MNFTHAQILELTGMTQERLRHWRREIPGLKTRASRRGIVTFEEVALLAVLSRATDEIGLPASLIAAHYEDLLDIFRENQSVGEPDFVLWLSLDSAIVSPITEPPEFEIAAVVRLAPVIGQLYTSVHHTGTRQLALSLGSNA</sequence>
<dbReference type="RefSeq" id="WP_145848146.1">
    <property type="nucleotide sequence ID" value="NZ_CP042239.1"/>
</dbReference>
<reference evidence="1 2" key="1">
    <citation type="submission" date="2019-07" db="EMBL/GenBank/DDBJ databases">
        <title>Sphingomonas alkalisoli sp. nov., isolated from rhizosphere soil of Suaedae salsa.</title>
        <authorList>
            <person name="Zhang H."/>
            <person name="Xu L."/>
            <person name="Zhang J.-X."/>
            <person name="Sun J.-Q."/>
        </authorList>
    </citation>
    <scope>NUCLEOTIDE SEQUENCE [LARGE SCALE GENOMIC DNA]</scope>
    <source>
        <strain evidence="1 2">XS-10</strain>
    </source>
</reference>
<name>A0A518RHT0_9SPHN</name>
<dbReference type="Proteomes" id="UP000318055">
    <property type="component" value="Chromosome"/>
</dbReference>
<dbReference type="OrthoDB" id="7209837at2"/>
<dbReference type="AlphaFoldDB" id="A0A518RHT0"/>
<accession>A0A518RHT0</accession>
<evidence type="ECO:0000313" key="1">
    <source>
        <dbReference type="EMBL" id="QDX26995.1"/>
    </source>
</evidence>
<evidence type="ECO:0000313" key="2">
    <source>
        <dbReference type="Proteomes" id="UP000318055"/>
    </source>
</evidence>
<proteinExistence type="predicted"/>
<evidence type="ECO:0008006" key="3">
    <source>
        <dbReference type="Google" id="ProtNLM"/>
    </source>
</evidence>
<organism evidence="1 2">
    <name type="scientific">Sphingomonas suaedae</name>
    <dbReference type="NCBI Taxonomy" id="2599297"/>
    <lineage>
        <taxon>Bacteria</taxon>
        <taxon>Pseudomonadati</taxon>
        <taxon>Pseudomonadota</taxon>
        <taxon>Alphaproteobacteria</taxon>
        <taxon>Sphingomonadales</taxon>
        <taxon>Sphingomonadaceae</taxon>
        <taxon>Sphingomonas</taxon>
    </lineage>
</organism>
<dbReference type="EMBL" id="CP042239">
    <property type="protein sequence ID" value="QDX26995.1"/>
    <property type="molecule type" value="Genomic_DNA"/>
</dbReference>